<comment type="caution">
    <text evidence="1">The sequence shown here is derived from an EMBL/GenBank/DDBJ whole genome shotgun (WGS) entry which is preliminary data.</text>
</comment>
<dbReference type="AlphaFoldDB" id="A0A1W9KNV7"/>
<evidence type="ECO:0000313" key="2">
    <source>
        <dbReference type="Proteomes" id="UP000192505"/>
    </source>
</evidence>
<dbReference type="EMBL" id="MTEI01000032">
    <property type="protein sequence ID" value="OQW85838.1"/>
    <property type="molecule type" value="Genomic_DNA"/>
</dbReference>
<name>A0A1W9KNV7_9BURK</name>
<evidence type="ECO:0000313" key="1">
    <source>
        <dbReference type="EMBL" id="OQW85838.1"/>
    </source>
</evidence>
<gene>
    <name evidence="1" type="ORF">BWK72_20260</name>
</gene>
<sequence length="227" mass="25393">MLADFQYQNIDARRYQIGEGASGGLAGALISNIQKPPNTANHRCHSLNKQLADTRFGRFLNAADSRAHQVFLAKLPPINANLAHFVHSLYELDFLCQLENKIVVLPVTGTHFFMKPLQVKNVLFHELSLKLQVQQSNAQITTVIDPEKYHRVATPLRVARTVARQGGGVALSRHAERDLSVSALGECGIRWQLLLDFRCVNLPTPIYQLPEFELQAESTMLKADLQS</sequence>
<proteinExistence type="predicted"/>
<accession>A0A1W9KNV7</accession>
<dbReference type="Proteomes" id="UP000192505">
    <property type="component" value="Unassembled WGS sequence"/>
</dbReference>
<reference evidence="1 2" key="1">
    <citation type="submission" date="2017-01" db="EMBL/GenBank/DDBJ databases">
        <title>Novel large sulfur bacteria in the metagenomes of groundwater-fed chemosynthetic microbial mats in the Lake Huron basin.</title>
        <authorList>
            <person name="Sharrar A.M."/>
            <person name="Flood B.E."/>
            <person name="Bailey J.V."/>
            <person name="Jones D.S."/>
            <person name="Biddanda B."/>
            <person name="Ruberg S.A."/>
            <person name="Marcus D.N."/>
            <person name="Dick G.J."/>
        </authorList>
    </citation>
    <scope>NUCLEOTIDE SEQUENCE [LARGE SCALE GENOMIC DNA]</scope>
    <source>
        <strain evidence="1">A7</strain>
    </source>
</reference>
<organism evidence="1 2">
    <name type="scientific">Rhodoferax ferrireducens</name>
    <dbReference type="NCBI Taxonomy" id="192843"/>
    <lineage>
        <taxon>Bacteria</taxon>
        <taxon>Pseudomonadati</taxon>
        <taxon>Pseudomonadota</taxon>
        <taxon>Betaproteobacteria</taxon>
        <taxon>Burkholderiales</taxon>
        <taxon>Comamonadaceae</taxon>
        <taxon>Rhodoferax</taxon>
    </lineage>
</organism>
<protein>
    <submittedName>
        <fullName evidence="1">Uncharacterized protein</fullName>
    </submittedName>
</protein>